<evidence type="ECO:0000313" key="2">
    <source>
        <dbReference type="Proteomes" id="UP000015102"/>
    </source>
</evidence>
<sequence>MEKLDLTCLLDSLMGRSPPFQKCHIAYSQNFGGATGHRIRESPTIPKLLHCHFSDFGGDDLSEKSIVR</sequence>
<protein>
    <submittedName>
        <fullName evidence="1">Uncharacterized protein</fullName>
    </submittedName>
</protein>
<evidence type="ECO:0000313" key="1">
    <source>
        <dbReference type="EnsemblMetazoa" id="MESCA001417-PA"/>
    </source>
</evidence>
<accession>T1GDM8</accession>
<reference evidence="2" key="1">
    <citation type="submission" date="2013-02" db="EMBL/GenBank/DDBJ databases">
        <authorList>
            <person name="Hughes D."/>
        </authorList>
    </citation>
    <scope>NUCLEOTIDE SEQUENCE</scope>
    <source>
        <strain>Durham</strain>
        <strain evidence="2">NC isolate 2 -- Noor lab</strain>
    </source>
</reference>
<dbReference type="AlphaFoldDB" id="T1GDM8"/>
<reference evidence="1" key="2">
    <citation type="submission" date="2015-06" db="UniProtKB">
        <authorList>
            <consortium name="EnsemblMetazoa"/>
        </authorList>
    </citation>
    <scope>IDENTIFICATION</scope>
</reference>
<dbReference type="HOGENOM" id="CLU_2796881_0_0_1"/>
<dbReference type="EMBL" id="CAQQ02091648">
    <property type="status" value="NOT_ANNOTATED_CDS"/>
    <property type="molecule type" value="Genomic_DNA"/>
</dbReference>
<proteinExistence type="predicted"/>
<name>T1GDM8_MEGSC</name>
<dbReference type="EMBL" id="CAQQ02091649">
    <property type="status" value="NOT_ANNOTATED_CDS"/>
    <property type="molecule type" value="Genomic_DNA"/>
</dbReference>
<organism evidence="1 2">
    <name type="scientific">Megaselia scalaris</name>
    <name type="common">Humpbacked fly</name>
    <name type="synonym">Phora scalaris</name>
    <dbReference type="NCBI Taxonomy" id="36166"/>
    <lineage>
        <taxon>Eukaryota</taxon>
        <taxon>Metazoa</taxon>
        <taxon>Ecdysozoa</taxon>
        <taxon>Arthropoda</taxon>
        <taxon>Hexapoda</taxon>
        <taxon>Insecta</taxon>
        <taxon>Pterygota</taxon>
        <taxon>Neoptera</taxon>
        <taxon>Endopterygota</taxon>
        <taxon>Diptera</taxon>
        <taxon>Brachycera</taxon>
        <taxon>Muscomorpha</taxon>
        <taxon>Platypezoidea</taxon>
        <taxon>Phoridae</taxon>
        <taxon>Megaseliini</taxon>
        <taxon>Megaselia</taxon>
    </lineage>
</organism>
<keyword evidence="2" id="KW-1185">Reference proteome</keyword>
<dbReference type="Proteomes" id="UP000015102">
    <property type="component" value="Unassembled WGS sequence"/>
</dbReference>
<dbReference type="EnsemblMetazoa" id="MESCA001417-RA">
    <property type="protein sequence ID" value="MESCA001417-PA"/>
    <property type="gene ID" value="MESCA001417"/>
</dbReference>